<feature type="transmembrane region" description="Helical" evidence="6">
    <location>
        <begin position="12"/>
        <end position="33"/>
    </location>
</feature>
<feature type="domain" description="EamA" evidence="7">
    <location>
        <begin position="21"/>
        <end position="147"/>
    </location>
</feature>
<dbReference type="SUPFAM" id="SSF103481">
    <property type="entry name" value="Multidrug resistance efflux transporter EmrE"/>
    <property type="match status" value="2"/>
</dbReference>
<organism evidence="8">
    <name type="scientific">Blastochloris viridis</name>
    <name type="common">Rhodopseudomonas viridis</name>
    <dbReference type="NCBI Taxonomy" id="1079"/>
    <lineage>
        <taxon>Bacteria</taxon>
        <taxon>Pseudomonadati</taxon>
        <taxon>Pseudomonadota</taxon>
        <taxon>Alphaproteobacteria</taxon>
        <taxon>Hyphomicrobiales</taxon>
        <taxon>Blastochloridaceae</taxon>
        <taxon>Blastochloris</taxon>
    </lineage>
</organism>
<keyword evidence="3 6" id="KW-0812">Transmembrane</keyword>
<feature type="transmembrane region" description="Helical" evidence="6">
    <location>
        <begin position="45"/>
        <end position="63"/>
    </location>
</feature>
<dbReference type="EMBL" id="AP014854">
    <property type="protein sequence ID" value="BAR99495.1"/>
    <property type="molecule type" value="Genomic_DNA"/>
</dbReference>
<feature type="transmembrane region" description="Helical" evidence="6">
    <location>
        <begin position="158"/>
        <end position="177"/>
    </location>
</feature>
<dbReference type="RefSeq" id="WP_236823610.1">
    <property type="nucleotide sequence ID" value="NZ_AP014854.2"/>
</dbReference>
<gene>
    <name evidence="8" type="ORF">BV133_1902</name>
</gene>
<dbReference type="PANTHER" id="PTHR32322">
    <property type="entry name" value="INNER MEMBRANE TRANSPORTER"/>
    <property type="match status" value="1"/>
</dbReference>
<keyword evidence="4 6" id="KW-1133">Transmembrane helix</keyword>
<dbReference type="PATRIC" id="fig|1079.6.peg.2924"/>
<evidence type="ECO:0000256" key="2">
    <source>
        <dbReference type="ARBA" id="ARBA00007362"/>
    </source>
</evidence>
<feature type="transmembrane region" description="Helical" evidence="6">
    <location>
        <begin position="75"/>
        <end position="97"/>
    </location>
</feature>
<keyword evidence="5 6" id="KW-0472">Membrane</keyword>
<feature type="transmembrane region" description="Helical" evidence="6">
    <location>
        <begin position="132"/>
        <end position="152"/>
    </location>
</feature>
<protein>
    <submittedName>
        <fullName evidence="8">Permease of the drug/metabolite transporter superfamily</fullName>
    </submittedName>
</protein>
<accession>A0A182D247</accession>
<feature type="transmembrane region" description="Helical" evidence="6">
    <location>
        <begin position="280"/>
        <end position="298"/>
    </location>
</feature>
<evidence type="ECO:0000313" key="8">
    <source>
        <dbReference type="EMBL" id="BAR99495.1"/>
    </source>
</evidence>
<comment type="subcellular location">
    <subcellularLocation>
        <location evidence="1">Membrane</location>
        <topology evidence="1">Multi-pass membrane protein</topology>
    </subcellularLocation>
</comment>
<evidence type="ECO:0000256" key="5">
    <source>
        <dbReference type="ARBA" id="ARBA00023136"/>
    </source>
</evidence>
<feature type="transmembrane region" description="Helical" evidence="6">
    <location>
        <begin position="256"/>
        <end position="274"/>
    </location>
</feature>
<feature type="transmembrane region" description="Helical" evidence="6">
    <location>
        <begin position="189"/>
        <end position="212"/>
    </location>
</feature>
<dbReference type="PANTHER" id="PTHR32322:SF2">
    <property type="entry name" value="EAMA DOMAIN-CONTAINING PROTEIN"/>
    <property type="match status" value="1"/>
</dbReference>
<dbReference type="InterPro" id="IPR050638">
    <property type="entry name" value="AA-Vitamin_Transporters"/>
</dbReference>
<dbReference type="InterPro" id="IPR037185">
    <property type="entry name" value="EmrE-like"/>
</dbReference>
<dbReference type="AlphaFoldDB" id="A0A182D247"/>
<dbReference type="KEGG" id="bvr:BVIR_2786"/>
<dbReference type="InterPro" id="IPR000620">
    <property type="entry name" value="EamA_dom"/>
</dbReference>
<feature type="transmembrane region" description="Helical" evidence="6">
    <location>
        <begin position="224"/>
        <end position="244"/>
    </location>
</feature>
<evidence type="ECO:0000259" key="7">
    <source>
        <dbReference type="Pfam" id="PF00892"/>
    </source>
</evidence>
<evidence type="ECO:0000256" key="3">
    <source>
        <dbReference type="ARBA" id="ARBA00022692"/>
    </source>
</evidence>
<proteinExistence type="inferred from homology"/>
<feature type="transmembrane region" description="Helical" evidence="6">
    <location>
        <begin position="103"/>
        <end position="125"/>
    </location>
</feature>
<comment type="similarity">
    <text evidence="2">Belongs to the EamA transporter family.</text>
</comment>
<name>A0A182D247_BLAVI</name>
<evidence type="ECO:0000256" key="4">
    <source>
        <dbReference type="ARBA" id="ARBA00022989"/>
    </source>
</evidence>
<evidence type="ECO:0000256" key="1">
    <source>
        <dbReference type="ARBA" id="ARBA00004141"/>
    </source>
</evidence>
<dbReference type="GO" id="GO:0016020">
    <property type="term" value="C:membrane"/>
    <property type="evidence" value="ECO:0007669"/>
    <property type="project" value="UniProtKB-SubCell"/>
</dbReference>
<dbReference type="Pfam" id="PF00892">
    <property type="entry name" value="EamA"/>
    <property type="match status" value="1"/>
</dbReference>
<reference evidence="8" key="1">
    <citation type="journal article" date="2015" name="Genome Announc.">
        <title>Complete Genome Sequence of the Bacteriochlorophyll b-Producing Photosynthetic Bacterium Blastochloris viridis.</title>
        <authorList>
            <person name="Tsukatani Y."/>
            <person name="Hirose Y."/>
            <person name="Harada J."/>
            <person name="Misawa N."/>
            <person name="Mori K."/>
            <person name="Inoue K."/>
            <person name="Tamiaki H."/>
        </authorList>
    </citation>
    <scope>NUCLEOTIDE SEQUENCE [LARGE SCALE GENOMIC DNA]</scope>
    <source>
        <strain evidence="8">DSM 133</strain>
    </source>
</reference>
<sequence length="303" mass="31578">MSDPLARSPALTALDLGLYGLTVFGWGTSWYAMKLQVGTVAPEVSVMWRFVLAALVMFAWAALRRLPLRYPPADHARFALLGLLLFSTNFVLFYHGARWLPSGLLSVIFSLSSVGNVLLAAALFGTRIEAKVVGGALLGAGGVALIFWPALAGTRLDAGTAAGLALGVVGTVSFCLGNMVSARLQQYRVPVIAATAWGMAYGVLLLAAASLVAGHSFAIDLSPAYVGSMLWLVGPSSVLAFAAYLTLLGRIGPARAGYVTVLFPLVALAVSTAVEAYVWTLPAIAGVVLVLGGNLLVLTSRRG</sequence>
<evidence type="ECO:0000256" key="6">
    <source>
        <dbReference type="SAM" id="Phobius"/>
    </source>
</evidence>